<feature type="transmembrane region" description="Helical" evidence="10">
    <location>
        <begin position="435"/>
        <end position="458"/>
    </location>
</feature>
<keyword evidence="3" id="KW-0813">Transport</keyword>
<keyword evidence="6" id="KW-0406">Ion transport</keyword>
<dbReference type="Gene3D" id="1.10.287.940">
    <property type="entry name" value="atp-gated p2x4 ion channel"/>
    <property type="match status" value="1"/>
</dbReference>
<feature type="transmembrane region" description="Helical" evidence="10">
    <location>
        <begin position="120"/>
        <end position="139"/>
    </location>
</feature>
<dbReference type="Gene3D" id="2.60.490.10">
    <property type="entry name" value="atp-gated p2x4 ion channel domain"/>
    <property type="match status" value="2"/>
</dbReference>
<evidence type="ECO:0000256" key="2">
    <source>
        <dbReference type="ARBA" id="ARBA00009848"/>
    </source>
</evidence>
<keyword evidence="7 10" id="KW-0472">Membrane</keyword>
<comment type="similarity">
    <text evidence="2">Belongs to the P2X receptor family.</text>
</comment>
<dbReference type="AlphaFoldDB" id="A0A814WP71"/>
<keyword evidence="9" id="KW-0407">Ion channel</keyword>
<dbReference type="GO" id="GO:0004931">
    <property type="term" value="F:extracellularly ATP-gated monoatomic cation channel activity"/>
    <property type="evidence" value="ECO:0007669"/>
    <property type="project" value="InterPro"/>
</dbReference>
<evidence type="ECO:0000256" key="9">
    <source>
        <dbReference type="ARBA" id="ARBA00023303"/>
    </source>
</evidence>
<evidence type="ECO:0000256" key="8">
    <source>
        <dbReference type="ARBA" id="ARBA00023286"/>
    </source>
</evidence>
<accession>A0A814WP71</accession>
<dbReference type="PANTHER" id="PTHR10125:SF31">
    <property type="entry name" value="P2X RECEPTOR E"/>
    <property type="match status" value="1"/>
</dbReference>
<evidence type="ECO:0000256" key="7">
    <source>
        <dbReference type="ARBA" id="ARBA00023136"/>
    </source>
</evidence>
<evidence type="ECO:0000256" key="3">
    <source>
        <dbReference type="ARBA" id="ARBA00022448"/>
    </source>
</evidence>
<evidence type="ECO:0000256" key="1">
    <source>
        <dbReference type="ARBA" id="ARBA00004308"/>
    </source>
</evidence>
<dbReference type="InterPro" id="IPR059116">
    <property type="entry name" value="P2X_receptor"/>
</dbReference>
<dbReference type="GO" id="GO:0098794">
    <property type="term" value="C:postsynapse"/>
    <property type="evidence" value="ECO:0007669"/>
    <property type="project" value="GOC"/>
</dbReference>
<keyword evidence="8" id="KW-1071">Ligand-gated ion channel</keyword>
<organism evidence="11 12">
    <name type="scientific">Rotaria sordida</name>
    <dbReference type="NCBI Taxonomy" id="392033"/>
    <lineage>
        <taxon>Eukaryota</taxon>
        <taxon>Metazoa</taxon>
        <taxon>Spiralia</taxon>
        <taxon>Gnathifera</taxon>
        <taxon>Rotifera</taxon>
        <taxon>Eurotatoria</taxon>
        <taxon>Bdelloidea</taxon>
        <taxon>Philodinida</taxon>
        <taxon>Philodinidae</taxon>
        <taxon>Rotaria</taxon>
    </lineage>
</organism>
<evidence type="ECO:0000313" key="12">
    <source>
        <dbReference type="Proteomes" id="UP000663864"/>
    </source>
</evidence>
<reference evidence="11" key="1">
    <citation type="submission" date="2021-02" db="EMBL/GenBank/DDBJ databases">
        <authorList>
            <person name="Nowell W R."/>
        </authorList>
    </citation>
    <scope>NUCLEOTIDE SEQUENCE</scope>
</reference>
<sequence>MSNNYIILVKKGYQQFQEPQGSSIIKVKGAAGISIYNSNLHTGNADQALWDAADYVVPSIETNAFFIATRKTVTYGQRQGICPSSLDDNLFCNSTYNPCKRDMPIPNAFEIQVHSTFVAVLHRLIQFLIIIFVAFYIILVKKGYQQFQEPQGSSIIKVKGVVRISIYNSNLHTGNASQALWDAADYVVPSIETNAFFIATRKTKTFGQRQEICPSSLNDNLFCNSTYNPCKQGMPTPNAFGFFTGNCVPSEENTMINVCEINAWCPEELSKSTDYKINIDDLLNITVFIKTAVSFAQFNIKLRTVKQDTKFSCRFNSDTDPRCPIFQIGYIIKKLQEKDRRINLKALYNQGGLIQIEQIWKCNFDYNIKNQECFPTYKFNLLQSGDDKLSPGVNFRFVERYRSNETDYRTTTKVYGLRFILTIAGHGGRFDIRRLFLAIGSGIGYLIIAELVSEFIFMRIHRHREEFRRNKIKVCSLKENKNDRLANIVEY</sequence>
<dbReference type="GO" id="GO:0070588">
    <property type="term" value="P:calcium ion transmembrane transport"/>
    <property type="evidence" value="ECO:0007669"/>
    <property type="project" value="TreeGrafter"/>
</dbReference>
<keyword evidence="5 10" id="KW-1133">Transmembrane helix</keyword>
<dbReference type="PANTHER" id="PTHR10125">
    <property type="entry name" value="P2X PURINOCEPTOR"/>
    <property type="match status" value="1"/>
</dbReference>
<evidence type="ECO:0000256" key="6">
    <source>
        <dbReference type="ARBA" id="ARBA00023065"/>
    </source>
</evidence>
<dbReference type="Pfam" id="PF00864">
    <property type="entry name" value="P2X_receptor"/>
    <property type="match status" value="2"/>
</dbReference>
<gene>
    <name evidence="11" type="ORF">ZHD862_LOCUS23024</name>
</gene>
<name>A0A814WP71_9BILA</name>
<dbReference type="PRINTS" id="PR01307">
    <property type="entry name" value="P2XRECEPTOR"/>
</dbReference>
<proteinExistence type="inferred from homology"/>
<dbReference type="Proteomes" id="UP000663864">
    <property type="component" value="Unassembled WGS sequence"/>
</dbReference>
<dbReference type="GO" id="GO:0033198">
    <property type="term" value="P:response to ATP"/>
    <property type="evidence" value="ECO:0007669"/>
    <property type="project" value="InterPro"/>
</dbReference>
<protein>
    <recommendedName>
        <fullName evidence="13">Purinergic receptor</fullName>
    </recommendedName>
</protein>
<evidence type="ECO:0000256" key="5">
    <source>
        <dbReference type="ARBA" id="ARBA00022989"/>
    </source>
</evidence>
<dbReference type="EMBL" id="CAJNOT010001472">
    <property type="protein sequence ID" value="CAF1204362.1"/>
    <property type="molecule type" value="Genomic_DNA"/>
</dbReference>
<comment type="caution">
    <text evidence="11">The sequence shown here is derived from an EMBL/GenBank/DDBJ whole genome shotgun (WGS) entry which is preliminary data.</text>
</comment>
<dbReference type="GO" id="GO:0005886">
    <property type="term" value="C:plasma membrane"/>
    <property type="evidence" value="ECO:0007669"/>
    <property type="project" value="InterPro"/>
</dbReference>
<evidence type="ECO:0000256" key="10">
    <source>
        <dbReference type="SAM" id="Phobius"/>
    </source>
</evidence>
<evidence type="ECO:0000256" key="4">
    <source>
        <dbReference type="ARBA" id="ARBA00022692"/>
    </source>
</evidence>
<comment type="subcellular location">
    <subcellularLocation>
        <location evidence="1">Endomembrane system</location>
    </subcellularLocation>
</comment>
<evidence type="ECO:0000313" key="11">
    <source>
        <dbReference type="EMBL" id="CAF1204362.1"/>
    </source>
</evidence>
<dbReference type="InterPro" id="IPR027309">
    <property type="entry name" value="P2X_extracellular_dom_sf"/>
</dbReference>
<evidence type="ECO:0008006" key="13">
    <source>
        <dbReference type="Google" id="ProtNLM"/>
    </source>
</evidence>
<dbReference type="GO" id="GO:0012505">
    <property type="term" value="C:endomembrane system"/>
    <property type="evidence" value="ECO:0007669"/>
    <property type="project" value="UniProtKB-SubCell"/>
</dbReference>
<dbReference type="GO" id="GO:0001614">
    <property type="term" value="F:purinergic nucleotide receptor activity"/>
    <property type="evidence" value="ECO:0007669"/>
    <property type="project" value="InterPro"/>
</dbReference>
<dbReference type="InterPro" id="IPR001429">
    <property type="entry name" value="P2X_purnocptor"/>
</dbReference>
<keyword evidence="4 10" id="KW-0812">Transmembrane</keyword>